<keyword evidence="2" id="KW-0547">Nucleotide-binding</keyword>
<feature type="domain" description="Aminoacyl-transfer RNA synthetases class-II family profile" evidence="4">
    <location>
        <begin position="19"/>
        <end position="331"/>
    </location>
</feature>
<evidence type="ECO:0000313" key="5">
    <source>
        <dbReference type="EMBL" id="MDU0113740.1"/>
    </source>
</evidence>
<keyword evidence="5" id="KW-0251">Elongation factor</keyword>
<dbReference type="Pfam" id="PF00152">
    <property type="entry name" value="tRNA-synt_2"/>
    <property type="match status" value="1"/>
</dbReference>
<accession>A0ABU3R240</accession>
<evidence type="ECO:0000259" key="4">
    <source>
        <dbReference type="PROSITE" id="PS50862"/>
    </source>
</evidence>
<dbReference type="GO" id="GO:0003746">
    <property type="term" value="F:translation elongation factor activity"/>
    <property type="evidence" value="ECO:0007669"/>
    <property type="project" value="UniProtKB-KW"/>
</dbReference>
<evidence type="ECO:0000313" key="6">
    <source>
        <dbReference type="Proteomes" id="UP001257914"/>
    </source>
</evidence>
<dbReference type="PANTHER" id="PTHR42918:SF6">
    <property type="entry name" value="ELONGATION FACTOR P--(R)-BETA-LYSINE LIGASE"/>
    <property type="match status" value="1"/>
</dbReference>
<dbReference type="InterPro" id="IPR004525">
    <property type="entry name" value="EpmA"/>
</dbReference>
<proteinExistence type="predicted"/>
<dbReference type="PROSITE" id="PS50862">
    <property type="entry name" value="AA_TRNA_LIGASE_II"/>
    <property type="match status" value="1"/>
</dbReference>
<dbReference type="Gene3D" id="3.30.930.10">
    <property type="entry name" value="Bira Bifunctional Protein, Domain 2"/>
    <property type="match status" value="1"/>
</dbReference>
<keyword evidence="1 5" id="KW-0436">Ligase</keyword>
<sequence>MWQPTASIETLKNRALFIASIRQFFTARGVWEVETPILSNNTITDLHLDAFETQFDFDTNGQAKSLFLQTSPEFAMKRLLAAGSGAIFQINKAFRHEAAGRFHNPEFTMLEWYRPGFDDQQLMAELDELMQLTVDAKPALYLSYQQAFINYLSFDPLTTNLEQLKLIIAKHSNDEWLQKESNPDTLLQWLFSMKIEPVLGYKEQAYEEKDKQWTPCFIYNFPASQASLAKINQQDKRVAHRFELYYQGVELANGFYELQDKAEQQKRFENDNQLRTQAGLLQKPVDENLLSALESGLPDCAGVAVGIDRLFMLKYNLTHINQAIAFDVNRA</sequence>
<evidence type="ECO:0000256" key="2">
    <source>
        <dbReference type="ARBA" id="ARBA00022741"/>
    </source>
</evidence>
<dbReference type="SUPFAM" id="SSF55681">
    <property type="entry name" value="Class II aaRS and biotin synthetases"/>
    <property type="match status" value="1"/>
</dbReference>
<evidence type="ECO:0000256" key="1">
    <source>
        <dbReference type="ARBA" id="ARBA00022598"/>
    </source>
</evidence>
<dbReference type="PANTHER" id="PTHR42918">
    <property type="entry name" value="LYSYL-TRNA SYNTHETASE"/>
    <property type="match status" value="1"/>
</dbReference>
<dbReference type="NCBIfam" id="NF006828">
    <property type="entry name" value="PRK09350.1"/>
    <property type="match status" value="1"/>
</dbReference>
<dbReference type="GO" id="GO:0016874">
    <property type="term" value="F:ligase activity"/>
    <property type="evidence" value="ECO:0007669"/>
    <property type="project" value="UniProtKB-KW"/>
</dbReference>
<dbReference type="PRINTS" id="PR00982">
    <property type="entry name" value="TRNASYNTHLYS"/>
</dbReference>
<organism evidence="5 6">
    <name type="scientific">Psychrosphaera aquimarina</name>
    <dbReference type="NCBI Taxonomy" id="2044854"/>
    <lineage>
        <taxon>Bacteria</taxon>
        <taxon>Pseudomonadati</taxon>
        <taxon>Pseudomonadota</taxon>
        <taxon>Gammaproteobacteria</taxon>
        <taxon>Alteromonadales</taxon>
        <taxon>Pseudoalteromonadaceae</taxon>
        <taxon>Psychrosphaera</taxon>
    </lineage>
</organism>
<gene>
    <name evidence="5" type="primary">epmA</name>
    <name evidence="5" type="ORF">RT723_12180</name>
</gene>
<comment type="caution">
    <text evidence="5">The sequence shown here is derived from an EMBL/GenBank/DDBJ whole genome shotgun (WGS) entry which is preliminary data.</text>
</comment>
<dbReference type="InterPro" id="IPR045864">
    <property type="entry name" value="aa-tRNA-synth_II/BPL/LPL"/>
</dbReference>
<name>A0ABU3R240_9GAMM</name>
<dbReference type="EMBL" id="JAWCUA010000010">
    <property type="protein sequence ID" value="MDU0113740.1"/>
    <property type="molecule type" value="Genomic_DNA"/>
</dbReference>
<reference evidence="5 6" key="1">
    <citation type="submission" date="2023-10" db="EMBL/GenBank/DDBJ databases">
        <title>Psychrosphaera aquimaarina strain SW33 isolated from seawater.</title>
        <authorList>
            <person name="Bayburt H."/>
            <person name="Kim J.M."/>
            <person name="Choi B.J."/>
            <person name="Jeon C.O."/>
        </authorList>
    </citation>
    <scope>NUCLEOTIDE SEQUENCE [LARGE SCALE GENOMIC DNA]</scope>
    <source>
        <strain evidence="5 6">KCTC 52743</strain>
    </source>
</reference>
<evidence type="ECO:0000256" key="3">
    <source>
        <dbReference type="ARBA" id="ARBA00022840"/>
    </source>
</evidence>
<keyword evidence="5" id="KW-0648">Protein biosynthesis</keyword>
<dbReference type="EC" id="6.3.1.-" evidence="5"/>
<dbReference type="InterPro" id="IPR018149">
    <property type="entry name" value="Lys-tRNA-synth_II_C"/>
</dbReference>
<dbReference type="Proteomes" id="UP001257914">
    <property type="component" value="Unassembled WGS sequence"/>
</dbReference>
<keyword evidence="6" id="KW-1185">Reference proteome</keyword>
<protein>
    <submittedName>
        <fullName evidence="5">Elongation factor P--(R)-beta-lysine ligase</fullName>
        <ecNumber evidence="5">6.3.1.-</ecNumber>
    </submittedName>
</protein>
<dbReference type="InterPro" id="IPR004364">
    <property type="entry name" value="Aa-tRNA-synt_II"/>
</dbReference>
<dbReference type="NCBIfam" id="TIGR00462">
    <property type="entry name" value="genX"/>
    <property type="match status" value="1"/>
</dbReference>
<dbReference type="InterPro" id="IPR006195">
    <property type="entry name" value="aa-tRNA-synth_II"/>
</dbReference>
<keyword evidence="3" id="KW-0067">ATP-binding</keyword>
<dbReference type="RefSeq" id="WP_315947350.1">
    <property type="nucleotide sequence ID" value="NZ_JAWCUA010000010.1"/>
</dbReference>